<comment type="caution">
    <text evidence="12">The sequence shown here is derived from an EMBL/GenBank/DDBJ whole genome shotgun (WGS) entry which is preliminary data.</text>
</comment>
<evidence type="ECO:0000256" key="5">
    <source>
        <dbReference type="ARBA" id="ARBA00022801"/>
    </source>
</evidence>
<dbReference type="Gene3D" id="2.40.50.140">
    <property type="entry name" value="Nucleic acid-binding proteins"/>
    <property type="match status" value="3"/>
</dbReference>
<evidence type="ECO:0000256" key="4">
    <source>
        <dbReference type="ARBA" id="ARBA00022722"/>
    </source>
</evidence>
<keyword evidence="10" id="KW-0812">Transmembrane</keyword>
<dbReference type="Pfam" id="PF00575">
    <property type="entry name" value="S1"/>
    <property type="match status" value="1"/>
</dbReference>
<feature type="region of interest" description="Disordered" evidence="9">
    <location>
        <begin position="912"/>
        <end position="972"/>
    </location>
</feature>
<feature type="transmembrane region" description="Helical" evidence="10">
    <location>
        <begin position="26"/>
        <end position="45"/>
    </location>
</feature>
<dbReference type="Pfam" id="PF00773">
    <property type="entry name" value="RNB"/>
    <property type="match status" value="1"/>
</dbReference>
<dbReference type="GO" id="GO:0008859">
    <property type="term" value="F:exoribonuclease II activity"/>
    <property type="evidence" value="ECO:0007669"/>
    <property type="project" value="UniProtKB-UniRule"/>
</dbReference>
<gene>
    <name evidence="8" type="primary">rnr</name>
    <name evidence="12" type="ORF">CLV25_10241</name>
</gene>
<keyword evidence="6 8" id="KW-0269">Exonuclease</keyword>
<dbReference type="Proteomes" id="UP000294830">
    <property type="component" value="Unassembled WGS sequence"/>
</dbReference>
<evidence type="ECO:0000256" key="6">
    <source>
        <dbReference type="ARBA" id="ARBA00022839"/>
    </source>
</evidence>
<dbReference type="SMART" id="SM00316">
    <property type="entry name" value="S1"/>
    <property type="match status" value="2"/>
</dbReference>
<reference evidence="12 13" key="1">
    <citation type="submission" date="2019-03" db="EMBL/GenBank/DDBJ databases">
        <title>Genomic Encyclopedia of Archaeal and Bacterial Type Strains, Phase II (KMG-II): from individual species to whole genera.</title>
        <authorList>
            <person name="Goeker M."/>
        </authorList>
    </citation>
    <scope>NUCLEOTIDE SEQUENCE [LARGE SCALE GENOMIC DNA]</scope>
    <source>
        <strain evidence="12 13">RL-C</strain>
    </source>
</reference>
<dbReference type="InterPro" id="IPR040476">
    <property type="entry name" value="CSD2"/>
</dbReference>
<feature type="compositionally biased region" description="Gly residues" evidence="9">
    <location>
        <begin position="919"/>
        <end position="933"/>
    </location>
</feature>
<evidence type="ECO:0000259" key="11">
    <source>
        <dbReference type="PROSITE" id="PS50126"/>
    </source>
</evidence>
<feature type="compositionally biased region" description="Basic and acidic residues" evidence="9">
    <location>
        <begin position="942"/>
        <end position="952"/>
    </location>
</feature>
<comment type="function">
    <text evidence="8">3'-5' exoribonuclease that releases 5'-nucleoside monophosphates and is involved in maturation of structured RNAs.</text>
</comment>
<dbReference type="InterPro" id="IPR050180">
    <property type="entry name" value="RNR_Ribonuclease"/>
</dbReference>
<evidence type="ECO:0000256" key="1">
    <source>
        <dbReference type="ARBA" id="ARBA00001849"/>
    </source>
</evidence>
<evidence type="ECO:0000256" key="10">
    <source>
        <dbReference type="SAM" id="Phobius"/>
    </source>
</evidence>
<dbReference type="Pfam" id="PF17876">
    <property type="entry name" value="CSD2"/>
    <property type="match status" value="1"/>
</dbReference>
<dbReference type="AlphaFoldDB" id="A0A4V2RQL9"/>
<keyword evidence="10" id="KW-1133">Transmembrane helix</keyword>
<dbReference type="GO" id="GO:0003723">
    <property type="term" value="F:RNA binding"/>
    <property type="evidence" value="ECO:0007669"/>
    <property type="project" value="UniProtKB-UniRule"/>
</dbReference>
<dbReference type="PROSITE" id="PS01175">
    <property type="entry name" value="RIBONUCLEASE_II"/>
    <property type="match status" value="1"/>
</dbReference>
<dbReference type="InterPro" id="IPR013223">
    <property type="entry name" value="RNase_B_OB_dom"/>
</dbReference>
<dbReference type="InterPro" id="IPR022966">
    <property type="entry name" value="RNase_II/R_CS"/>
</dbReference>
<keyword evidence="7 8" id="KW-0694">RNA-binding</keyword>
<accession>A0A4V2RQL9</accession>
<dbReference type="InterPro" id="IPR011129">
    <property type="entry name" value="CSD"/>
</dbReference>
<keyword evidence="13" id="KW-1185">Reference proteome</keyword>
<evidence type="ECO:0000256" key="7">
    <source>
        <dbReference type="ARBA" id="ARBA00022884"/>
    </source>
</evidence>
<dbReference type="InterPro" id="IPR001900">
    <property type="entry name" value="RNase_II/R"/>
</dbReference>
<feature type="transmembrane region" description="Helical" evidence="10">
    <location>
        <begin position="52"/>
        <end position="73"/>
    </location>
</feature>
<protein>
    <recommendedName>
        <fullName evidence="8">Ribonuclease R</fullName>
        <shortName evidence="8">RNase R</shortName>
        <ecNumber evidence="8">3.1.13.1</ecNumber>
    </recommendedName>
</protein>
<dbReference type="SMART" id="SM00357">
    <property type="entry name" value="CSP"/>
    <property type="match status" value="2"/>
</dbReference>
<keyword evidence="3 8" id="KW-0963">Cytoplasm</keyword>
<name>A0A4V2RQL9_9BACT</name>
<feature type="domain" description="S1 motif" evidence="11">
    <location>
        <begin position="821"/>
        <end position="902"/>
    </location>
</feature>
<evidence type="ECO:0000313" key="13">
    <source>
        <dbReference type="Proteomes" id="UP000294830"/>
    </source>
</evidence>
<evidence type="ECO:0000256" key="3">
    <source>
        <dbReference type="ARBA" id="ARBA00022490"/>
    </source>
</evidence>
<keyword evidence="10" id="KW-0472">Membrane</keyword>
<comment type="catalytic activity">
    <reaction evidence="1 8">
        <text>Exonucleolytic cleavage in the 3'- to 5'-direction to yield nucleoside 5'-phosphates.</text>
        <dbReference type="EC" id="3.1.13.1"/>
    </reaction>
</comment>
<dbReference type="InterPro" id="IPR004476">
    <property type="entry name" value="RNase_II/RNase_R"/>
</dbReference>
<organism evidence="12 13">
    <name type="scientific">Acetobacteroides hydrogenigenes</name>
    <dbReference type="NCBI Taxonomy" id="979970"/>
    <lineage>
        <taxon>Bacteria</taxon>
        <taxon>Pseudomonadati</taxon>
        <taxon>Bacteroidota</taxon>
        <taxon>Bacteroidia</taxon>
        <taxon>Bacteroidales</taxon>
        <taxon>Rikenellaceae</taxon>
        <taxon>Acetobacteroides</taxon>
    </lineage>
</organism>
<evidence type="ECO:0000256" key="2">
    <source>
        <dbReference type="ARBA" id="ARBA00004496"/>
    </source>
</evidence>
<dbReference type="PANTHER" id="PTHR23355">
    <property type="entry name" value="RIBONUCLEASE"/>
    <property type="match status" value="1"/>
</dbReference>
<dbReference type="Pfam" id="PF08206">
    <property type="entry name" value="OB_RNB"/>
    <property type="match status" value="1"/>
</dbReference>
<dbReference type="PROSITE" id="PS50126">
    <property type="entry name" value="S1"/>
    <property type="match status" value="1"/>
</dbReference>
<keyword evidence="5 8" id="KW-0378">Hydrolase</keyword>
<dbReference type="InterPro" id="IPR003029">
    <property type="entry name" value="S1_domain"/>
</dbReference>
<dbReference type="HAMAP" id="MF_01895">
    <property type="entry name" value="RNase_R"/>
    <property type="match status" value="1"/>
</dbReference>
<evidence type="ECO:0000256" key="9">
    <source>
        <dbReference type="SAM" id="MobiDB-lite"/>
    </source>
</evidence>
<dbReference type="PANTHER" id="PTHR23355:SF9">
    <property type="entry name" value="DIS3-LIKE EXONUCLEASE 2"/>
    <property type="match status" value="1"/>
</dbReference>
<dbReference type="NCBIfam" id="TIGR02063">
    <property type="entry name" value="RNase_R"/>
    <property type="match status" value="1"/>
</dbReference>
<dbReference type="EC" id="3.1.13.1" evidence="8"/>
<comment type="subcellular location">
    <subcellularLocation>
        <location evidence="2 8">Cytoplasm</location>
    </subcellularLocation>
</comment>
<keyword evidence="4 8" id="KW-0540">Nuclease</keyword>
<dbReference type="SMART" id="SM00955">
    <property type="entry name" value="RNB"/>
    <property type="match status" value="1"/>
</dbReference>
<sequence>MALINNIGVLNCKDVVANIISVVPNFVAVATTFISVVSYFIYAVLNIIDGVPYCIAVVSSYISVAVYCIYVVVTCISAVSCPFMVEVAEAAGVCPSTTLGEQKRGFPSRFPSEAECSPSGAEGENLLPLRVVNPFSYLWGTNSSHPIRIVFFDRSGAPPSSSITCERLSRKVVGESSAPVYSNDRSNQMKKIKKEGRASSKAVKKQSIEKLIFEIISTHPDKAYSYKAIAKQLGFKTEGEKHLVMTCLTELKVRNMVTEVEHGVFKVVTKGGFIEGKVDMTQSGSAFIITPDLEEDVFIAPNNMNQALHGDKVRVFIFPYKGKKRPEGEIVEILEQGKRQYVGTVQMSPNYIFVVPDGKQMPFDIFVPMRSAGEAQDGDKVIVKVIEIPKAGKNPIGEIVEVLGRPGNNETEMHAILADYGLPYHFPEEVTKAAEQIPDDITPAEIAKRRDMRDVVTFTIDPADAKDFDDALSYRRMPNGNIEVGVHIADVSHYVRPGSILDQEAVDRATSVYLVDRTVPMLPERLSNNLCSLRPNEDKLTYSAVFEIDEDANVLNTWIGRTVIHSDRRFTYEEAQKVIETGHGDYKDEILTLHTLAQKLRSDRFKHGAIAFDREEAKFELDENGKPLRVYFKSQKESNQLIEEFMLLANKKVAEHIGKPRGKSIAKTFVYRIHDVPNPDKFDTFRRFIVKFGYYLQATNSKGISKELNKLLAEVKGKTEENLIETLAVRSMAKARYSTENIGHYGLQFDHYTHFTSPIRRYPDVMVHRLLDMYDRKAESQSKDTYEQLCEHSSEMEILASDAERASIKYKMVEFMMDKIGMEFDGIVSGITEWGIYVEIKENKVEGMVSTRDLTDDFYIFDEDTYSLVGKTNGRTFTLGDEVRIRVLRANLSRKQLDYELIGKGDEVLSFEPAAPRPAGGGSRGGNGGGFSSGRGSSARGRSGEKKSERGGRRSSSKSKGDKKDKGKRRRR</sequence>
<dbReference type="EMBL" id="SLWB01000002">
    <property type="protein sequence ID" value="TCN72080.1"/>
    <property type="molecule type" value="Genomic_DNA"/>
</dbReference>
<evidence type="ECO:0000313" key="12">
    <source>
        <dbReference type="EMBL" id="TCN72080.1"/>
    </source>
</evidence>
<dbReference type="CDD" id="cd04471">
    <property type="entry name" value="S1_RNase_R"/>
    <property type="match status" value="1"/>
</dbReference>
<dbReference type="InterPro" id="IPR011805">
    <property type="entry name" value="RNase_R"/>
</dbReference>
<dbReference type="NCBIfam" id="TIGR00358">
    <property type="entry name" value="3_prime_RNase"/>
    <property type="match status" value="1"/>
</dbReference>
<proteinExistence type="inferred from homology"/>
<dbReference type="InterPro" id="IPR012340">
    <property type="entry name" value="NA-bd_OB-fold"/>
</dbReference>
<dbReference type="GO" id="GO:0005829">
    <property type="term" value="C:cytosol"/>
    <property type="evidence" value="ECO:0007669"/>
    <property type="project" value="TreeGrafter"/>
</dbReference>
<dbReference type="SUPFAM" id="SSF50249">
    <property type="entry name" value="Nucleic acid-binding proteins"/>
    <property type="match status" value="4"/>
</dbReference>
<dbReference type="GO" id="GO:0006402">
    <property type="term" value="P:mRNA catabolic process"/>
    <property type="evidence" value="ECO:0007669"/>
    <property type="project" value="TreeGrafter"/>
</dbReference>
<evidence type="ECO:0000256" key="8">
    <source>
        <dbReference type="HAMAP-Rule" id="MF_01895"/>
    </source>
</evidence>
<comment type="similarity">
    <text evidence="8">Belongs to the RNR ribonuclease family. RNase R subfamily.</text>
</comment>